<dbReference type="Pfam" id="PF14841">
    <property type="entry name" value="FliG_M"/>
    <property type="match status" value="1"/>
</dbReference>
<evidence type="ECO:0000259" key="11">
    <source>
        <dbReference type="Pfam" id="PF01706"/>
    </source>
</evidence>
<sequence>MILNGIEKSALLLMSIGSDQSAEILKNLTPFEVQELTNAMVNIKQCSSKTLTTVLHECYDLAEKYNTISCNSEDYLNEMLTKALGGQQGHLLLKETIESRNIQIYIESLNIMNSEKIAFLLREEHSQIIATILIHLKKSKSASILSLLSRQKRAEIILKISEFKGIEESSLIKLTQVIENLLKRKKLIFSEKGGMKIAAGILNSMKIEHEKNTLQEIRVKNQELANAIVKEMFSFENIINLEDKYIQYIVKNVEKEKLCIALYNSSQVVKNKFLDNMSKEESNKFKLNLEKKSYVSDESIKNEQKLIFIVIKHILDNGNTSLEKLGKYYA</sequence>
<keyword evidence="14" id="KW-0969">Cilium</keyword>
<dbReference type="InterPro" id="IPR023087">
    <property type="entry name" value="Flg_Motor_Flig_C"/>
</dbReference>
<reference evidence="14 15" key="2">
    <citation type="submission" date="2019-05" db="EMBL/GenBank/DDBJ databases">
        <title>Genome evolution of the obligate endosymbiont Buchnera aphidicola.</title>
        <authorList>
            <person name="Moran N.A."/>
        </authorList>
    </citation>
    <scope>NUCLEOTIDE SEQUENCE [LARGE SCALE GENOMIC DNA]</scope>
    <source>
        <strain evidence="14 15">Mst</strain>
    </source>
</reference>
<evidence type="ECO:0000256" key="1">
    <source>
        <dbReference type="ARBA" id="ARBA00004117"/>
    </source>
</evidence>
<dbReference type="GO" id="GO:0006935">
    <property type="term" value="P:chemotaxis"/>
    <property type="evidence" value="ECO:0007669"/>
    <property type="project" value="UniProtKB-KW"/>
</dbReference>
<keyword evidence="7" id="KW-0283">Flagellar rotation</keyword>
<evidence type="ECO:0000259" key="13">
    <source>
        <dbReference type="Pfam" id="PF14842"/>
    </source>
</evidence>
<evidence type="ECO:0000256" key="8">
    <source>
        <dbReference type="ARBA" id="ARBA00023136"/>
    </source>
</evidence>
<comment type="subcellular location">
    <subcellularLocation>
        <location evidence="1">Bacterial flagellum basal body</location>
    </subcellularLocation>
    <subcellularLocation>
        <location evidence="2">Cell inner membrane</location>
        <topology evidence="2">Peripheral membrane protein</topology>
        <orientation evidence="2">Cytoplasmic side</orientation>
    </subcellularLocation>
</comment>
<feature type="domain" description="Flagellar motor switch protein FliG middle" evidence="12">
    <location>
        <begin position="115"/>
        <end position="183"/>
    </location>
</feature>
<dbReference type="GO" id="GO:0009425">
    <property type="term" value="C:bacterial-type flagellum basal body"/>
    <property type="evidence" value="ECO:0007669"/>
    <property type="project" value="UniProtKB-SubCell"/>
</dbReference>
<evidence type="ECO:0000256" key="10">
    <source>
        <dbReference type="ARBA" id="ARBA00025598"/>
    </source>
</evidence>
<dbReference type="RefSeq" id="WP_158343167.1">
    <property type="nucleotide sequence ID" value="NZ_CP034861.1"/>
</dbReference>
<evidence type="ECO:0000313" key="14">
    <source>
        <dbReference type="EMBL" id="QCI24182.1"/>
    </source>
</evidence>
<evidence type="ECO:0000256" key="2">
    <source>
        <dbReference type="ARBA" id="ARBA00004515"/>
    </source>
</evidence>
<reference evidence="14 15" key="1">
    <citation type="submission" date="2018-12" db="EMBL/GenBank/DDBJ databases">
        <authorList>
            <person name="Chong R.A."/>
        </authorList>
    </citation>
    <scope>NUCLEOTIDE SEQUENCE [LARGE SCALE GENOMIC DNA]</scope>
    <source>
        <strain evidence="14 15">Mst</strain>
    </source>
</reference>
<organism evidence="14 15">
    <name type="scientific">Buchnera aphidicola</name>
    <name type="common">Muscaphis stroyani</name>
    <dbReference type="NCBI Taxonomy" id="1241869"/>
    <lineage>
        <taxon>Bacteria</taxon>
        <taxon>Pseudomonadati</taxon>
        <taxon>Pseudomonadota</taxon>
        <taxon>Gammaproteobacteria</taxon>
        <taxon>Enterobacterales</taxon>
        <taxon>Erwiniaceae</taxon>
        <taxon>Buchnera</taxon>
    </lineage>
</organism>
<feature type="domain" description="Flagellar motor switch protein FliG N-terminal" evidence="13">
    <location>
        <begin position="3"/>
        <end position="100"/>
    </location>
</feature>
<dbReference type="PANTHER" id="PTHR30534">
    <property type="entry name" value="FLAGELLAR MOTOR SWITCH PROTEIN FLIG"/>
    <property type="match status" value="1"/>
</dbReference>
<accession>A0A4D6Y3Z8</accession>
<dbReference type="Pfam" id="PF01706">
    <property type="entry name" value="FliG_C"/>
    <property type="match status" value="1"/>
</dbReference>
<proteinExistence type="inferred from homology"/>
<dbReference type="EMBL" id="CP034861">
    <property type="protein sequence ID" value="QCI24182.1"/>
    <property type="molecule type" value="Genomic_DNA"/>
</dbReference>
<dbReference type="Gene3D" id="1.10.220.30">
    <property type="match status" value="3"/>
</dbReference>
<evidence type="ECO:0000259" key="12">
    <source>
        <dbReference type="Pfam" id="PF14841"/>
    </source>
</evidence>
<dbReference type="InterPro" id="IPR000090">
    <property type="entry name" value="Flg_Motor_Flig"/>
</dbReference>
<evidence type="ECO:0000256" key="9">
    <source>
        <dbReference type="ARBA" id="ARBA00023143"/>
    </source>
</evidence>
<comment type="similarity">
    <text evidence="3">Belongs to the FliG family.</text>
</comment>
<dbReference type="GO" id="GO:0071973">
    <property type="term" value="P:bacterial-type flagellum-dependent cell motility"/>
    <property type="evidence" value="ECO:0007669"/>
    <property type="project" value="InterPro"/>
</dbReference>
<evidence type="ECO:0000256" key="3">
    <source>
        <dbReference type="ARBA" id="ARBA00010299"/>
    </source>
</evidence>
<dbReference type="PRINTS" id="PR00954">
    <property type="entry name" value="FLGMOTORFLIG"/>
</dbReference>
<name>A0A4D6Y3Z8_9GAMM</name>
<keyword evidence="14" id="KW-0966">Cell projection</keyword>
<evidence type="ECO:0000256" key="4">
    <source>
        <dbReference type="ARBA" id="ARBA00021870"/>
    </source>
</evidence>
<gene>
    <name evidence="14" type="primary">fliG</name>
    <name evidence="14" type="ORF">D9V75_00340</name>
</gene>
<dbReference type="NCBIfam" id="TIGR00207">
    <property type="entry name" value="fliG"/>
    <property type="match status" value="1"/>
</dbReference>
<dbReference type="PANTHER" id="PTHR30534:SF0">
    <property type="entry name" value="FLAGELLAR MOTOR SWITCH PROTEIN FLIG"/>
    <property type="match status" value="1"/>
</dbReference>
<dbReference type="Pfam" id="PF14842">
    <property type="entry name" value="FliG_N"/>
    <property type="match status" value="1"/>
</dbReference>
<evidence type="ECO:0000313" key="15">
    <source>
        <dbReference type="Proteomes" id="UP000298673"/>
    </source>
</evidence>
<keyword evidence="5" id="KW-1003">Cell membrane</keyword>
<dbReference type="InterPro" id="IPR028263">
    <property type="entry name" value="FliG_N"/>
</dbReference>
<keyword evidence="8" id="KW-0472">Membrane</keyword>
<dbReference type="OrthoDB" id="9780302at2"/>
<feature type="domain" description="Flagellar motor switch protein FliG C-terminal" evidence="11">
    <location>
        <begin position="216"/>
        <end position="319"/>
    </location>
</feature>
<keyword evidence="14" id="KW-0282">Flagellum</keyword>
<protein>
    <recommendedName>
        <fullName evidence="4">Flagellar motor switch protein FliG</fullName>
    </recommendedName>
</protein>
<keyword evidence="6" id="KW-0145">Chemotaxis</keyword>
<comment type="function">
    <text evidence="10">FliG is one of three proteins (FliG, FliN, FliM) that forms the rotor-mounted switch complex (C ring), located at the base of the basal body. This complex interacts with the CheY and CheZ chemotaxis proteins, in addition to contacting components of the motor that determine the direction of flagellar rotation.</text>
</comment>
<dbReference type="GO" id="GO:0003774">
    <property type="term" value="F:cytoskeletal motor activity"/>
    <property type="evidence" value="ECO:0007669"/>
    <property type="project" value="InterPro"/>
</dbReference>
<dbReference type="InterPro" id="IPR011002">
    <property type="entry name" value="FliG_a-hlx"/>
</dbReference>
<evidence type="ECO:0000256" key="5">
    <source>
        <dbReference type="ARBA" id="ARBA00022475"/>
    </source>
</evidence>
<keyword evidence="9" id="KW-0975">Bacterial flagellum</keyword>
<dbReference type="SUPFAM" id="SSF48029">
    <property type="entry name" value="FliG"/>
    <property type="match status" value="2"/>
</dbReference>
<evidence type="ECO:0000256" key="7">
    <source>
        <dbReference type="ARBA" id="ARBA00022779"/>
    </source>
</evidence>
<dbReference type="GO" id="GO:0005886">
    <property type="term" value="C:plasma membrane"/>
    <property type="evidence" value="ECO:0007669"/>
    <property type="project" value="UniProtKB-SubCell"/>
</dbReference>
<dbReference type="Proteomes" id="UP000298673">
    <property type="component" value="Chromosome"/>
</dbReference>
<dbReference type="AlphaFoldDB" id="A0A4D6Y3Z8"/>
<evidence type="ECO:0000256" key="6">
    <source>
        <dbReference type="ARBA" id="ARBA00022500"/>
    </source>
</evidence>
<dbReference type="InterPro" id="IPR032779">
    <property type="entry name" value="FliG_M"/>
</dbReference>